<dbReference type="PANTHER" id="PTHR11937">
    <property type="entry name" value="ACTIN"/>
    <property type="match status" value="1"/>
</dbReference>
<dbReference type="RefSeq" id="XP_062779716.1">
    <property type="nucleotide sequence ID" value="XM_062923665.1"/>
</dbReference>
<reference evidence="3" key="1">
    <citation type="journal article" date="2023" name="bioRxiv">
        <title>Complete genome of the Medicago anthracnose fungus, Colletotrichum destructivum, reveals a mini-chromosome-like region within a core chromosome.</title>
        <authorList>
            <person name="Lapalu N."/>
            <person name="Simon A."/>
            <person name="Lu A."/>
            <person name="Plaumann P.-L."/>
            <person name="Amselem J."/>
            <person name="Pigne S."/>
            <person name="Auger A."/>
            <person name="Koch C."/>
            <person name="Dallery J.-F."/>
            <person name="O'Connell R.J."/>
        </authorList>
    </citation>
    <scope>NUCLEOTIDE SEQUENCE [LARGE SCALE GENOMIC DNA]</scope>
    <source>
        <strain evidence="3">CBS 520.97</strain>
    </source>
</reference>
<gene>
    <name evidence="2" type="ORF">CDEST_07506</name>
</gene>
<dbReference type="KEGG" id="cdet:87944009"/>
<proteinExistence type="inferred from homology"/>
<dbReference type="EMBL" id="CP137308">
    <property type="protein sequence ID" value="WQF82492.1"/>
    <property type="molecule type" value="Genomic_DNA"/>
</dbReference>
<dbReference type="GeneID" id="87944009"/>
<evidence type="ECO:0000313" key="2">
    <source>
        <dbReference type="EMBL" id="WQF82492.1"/>
    </source>
</evidence>
<sequence>MWSPSTASTSMFKCMMELPAIVIDNGHVDINNPRQKRTQAENSCRRSGFMKAGYGGYQTPSTLFPTVVQYPSRTSLNIDTDEWKLTGRQSVYNVGHAVDLDHPHGSLRRARHPIDAGGYVTNWEDVETIWKHIFSELGASVPLSHPILMTEPSGYLLETIPILTRNNNITSQRLASHVFESLSAPAYYTAVPALLATYAANLPTALVVDSGFAGTVTVPVYEHTPIRERARRNDVGGQAIDDWLRLNLTMGDPGLELPSNSAWEDVVRLFKFERCRVAQDFESELTGWTRRREAGDGEVWKLPDGGEVKLDRPLGWLAGEILLNPGILGLDTGGLQHDVFNVVRRCDASLREGLYGNILLAGGNSMFPGFGSRLRHCLEETEDKGTRVNVVAPRNRAYSAWVGGSMLSELSAFGSMCILRAEYEEVGPGIVNRKCL</sequence>
<dbReference type="AlphaFoldDB" id="A0AAX4IGR5"/>
<organism evidence="2 3">
    <name type="scientific">Colletotrichum destructivum</name>
    <dbReference type="NCBI Taxonomy" id="34406"/>
    <lineage>
        <taxon>Eukaryota</taxon>
        <taxon>Fungi</taxon>
        <taxon>Dikarya</taxon>
        <taxon>Ascomycota</taxon>
        <taxon>Pezizomycotina</taxon>
        <taxon>Sordariomycetes</taxon>
        <taxon>Hypocreomycetidae</taxon>
        <taxon>Glomerellales</taxon>
        <taxon>Glomerellaceae</taxon>
        <taxon>Colletotrichum</taxon>
        <taxon>Colletotrichum destructivum species complex</taxon>
    </lineage>
</organism>
<dbReference type="Gene3D" id="3.90.640.10">
    <property type="entry name" value="Actin, Chain A, domain 4"/>
    <property type="match status" value="1"/>
</dbReference>
<dbReference type="SUPFAM" id="SSF53067">
    <property type="entry name" value="Actin-like ATPase domain"/>
    <property type="match status" value="2"/>
</dbReference>
<dbReference type="InterPro" id="IPR004000">
    <property type="entry name" value="Actin"/>
</dbReference>
<evidence type="ECO:0000256" key="1">
    <source>
        <dbReference type="RuleBase" id="RU000487"/>
    </source>
</evidence>
<dbReference type="SMART" id="SM00268">
    <property type="entry name" value="ACTIN"/>
    <property type="match status" value="1"/>
</dbReference>
<dbReference type="InterPro" id="IPR043129">
    <property type="entry name" value="ATPase_NBD"/>
</dbReference>
<name>A0AAX4IGR5_9PEZI</name>
<dbReference type="Proteomes" id="UP001322277">
    <property type="component" value="Chromosome 4"/>
</dbReference>
<comment type="similarity">
    <text evidence="1">Belongs to the actin family.</text>
</comment>
<accession>A0AAX4IGR5</accession>
<dbReference type="Pfam" id="PF00022">
    <property type="entry name" value="Actin"/>
    <property type="match status" value="1"/>
</dbReference>
<protein>
    <submittedName>
        <fullName evidence="2">Actin family, ATPase, nucleotide binding domain-containing protein</fullName>
    </submittedName>
</protein>
<evidence type="ECO:0000313" key="3">
    <source>
        <dbReference type="Proteomes" id="UP001322277"/>
    </source>
</evidence>
<keyword evidence="3" id="KW-1185">Reference proteome</keyword>
<dbReference type="Gene3D" id="3.30.420.40">
    <property type="match status" value="2"/>
</dbReference>